<dbReference type="SUPFAM" id="SSF57850">
    <property type="entry name" value="RING/U-box"/>
    <property type="match status" value="1"/>
</dbReference>
<dbReference type="FunCoup" id="D8LVP3">
    <property type="interactions" value="224"/>
</dbReference>
<name>D8LVP3_BLAHO</name>
<dbReference type="GO" id="GO:0008270">
    <property type="term" value="F:zinc ion binding"/>
    <property type="evidence" value="ECO:0007669"/>
    <property type="project" value="UniProtKB-KW"/>
</dbReference>
<dbReference type="GO" id="GO:0061630">
    <property type="term" value="F:ubiquitin protein ligase activity"/>
    <property type="evidence" value="ECO:0007669"/>
    <property type="project" value="InterPro"/>
</dbReference>
<dbReference type="RefSeq" id="XP_012893930.1">
    <property type="nucleotide sequence ID" value="XM_013038476.1"/>
</dbReference>
<dbReference type="Gene3D" id="3.30.40.10">
    <property type="entry name" value="Zinc/RING finger domain, C3HC4 (zinc finger)"/>
    <property type="match status" value="1"/>
</dbReference>
<protein>
    <recommendedName>
        <fullName evidence="2">RING-type domain-containing protein</fullName>
    </recommendedName>
</protein>
<dbReference type="InterPro" id="IPR013083">
    <property type="entry name" value="Znf_RING/FYVE/PHD"/>
</dbReference>
<dbReference type="GeneID" id="24922174"/>
<gene>
    <name evidence="3" type="ORF">GSBLH_T00006049001</name>
</gene>
<evidence type="ECO:0000313" key="4">
    <source>
        <dbReference type="Proteomes" id="UP000008312"/>
    </source>
</evidence>
<keyword evidence="4" id="KW-1185">Reference proteome</keyword>
<evidence type="ECO:0000313" key="3">
    <source>
        <dbReference type="EMBL" id="CBK19882.2"/>
    </source>
</evidence>
<proteinExistence type="predicted"/>
<dbReference type="PROSITE" id="PS50089">
    <property type="entry name" value="ZF_RING_2"/>
    <property type="match status" value="1"/>
</dbReference>
<evidence type="ECO:0000259" key="2">
    <source>
        <dbReference type="PROSITE" id="PS50089"/>
    </source>
</evidence>
<dbReference type="AlphaFoldDB" id="D8LVP3"/>
<dbReference type="EMBL" id="FN668638">
    <property type="protein sequence ID" value="CBK19882.2"/>
    <property type="molecule type" value="Genomic_DNA"/>
</dbReference>
<feature type="domain" description="RING-type" evidence="2">
    <location>
        <begin position="90"/>
        <end position="131"/>
    </location>
</feature>
<keyword evidence="1" id="KW-0863">Zinc-finger</keyword>
<dbReference type="InParanoid" id="D8LVP3"/>
<keyword evidence="1" id="KW-0479">Metal-binding</keyword>
<evidence type="ECO:0000256" key="1">
    <source>
        <dbReference type="PROSITE-ProRule" id="PRU00175"/>
    </source>
</evidence>
<dbReference type="InterPro" id="IPR016818">
    <property type="entry name" value="NOSIP"/>
</dbReference>
<dbReference type="GO" id="GO:0005634">
    <property type="term" value="C:nucleus"/>
    <property type="evidence" value="ECO:0007669"/>
    <property type="project" value="TreeGrafter"/>
</dbReference>
<dbReference type="PANTHER" id="PTHR13063">
    <property type="entry name" value="ENOS INTERACTING PROTEIN"/>
    <property type="match status" value="1"/>
</dbReference>
<organism evidence="3">
    <name type="scientific">Blastocystis hominis</name>
    <dbReference type="NCBI Taxonomy" id="12968"/>
    <lineage>
        <taxon>Eukaryota</taxon>
        <taxon>Sar</taxon>
        <taxon>Stramenopiles</taxon>
        <taxon>Bigyra</taxon>
        <taxon>Opalozoa</taxon>
        <taxon>Opalinata</taxon>
        <taxon>Blastocystidae</taxon>
        <taxon>Blastocystis</taxon>
    </lineage>
</organism>
<dbReference type="OrthoDB" id="116827at2759"/>
<accession>D8LVP3</accession>
<reference evidence="3" key="1">
    <citation type="submission" date="2010-02" db="EMBL/GenBank/DDBJ databases">
        <title>Sequencing and annotation of the Blastocystis hominis genome.</title>
        <authorList>
            <person name="Wincker P."/>
        </authorList>
    </citation>
    <scope>NUCLEOTIDE SEQUENCE</scope>
    <source>
        <strain evidence="3">Singapore isolate B</strain>
    </source>
</reference>
<sequence length="179" mass="20535">MYVNSVETKEDKEFKEMKRVVDKLSCNYDNRTAEEKSLAMNFWIPENTPEYKERMKMPSKEIACPGGGHDVTRKKLIELNFTVIDDSFACPACLKKFQHQQVIVVKQCGHCLCGDCFRKFVGPSKQCYCCQIPVVKKKEFLVLESGGTGFSSHNKVDVKVYKPNENWIVCWKVDLGGMM</sequence>
<dbReference type="InterPro" id="IPR001841">
    <property type="entry name" value="Znf_RING"/>
</dbReference>
<keyword evidence="1" id="KW-0862">Zinc</keyword>
<dbReference type="PANTHER" id="PTHR13063:SF10">
    <property type="entry name" value="NITRIC OXIDE SYNTHASE-INTERACTING PROTEIN"/>
    <property type="match status" value="1"/>
</dbReference>
<dbReference type="Proteomes" id="UP000008312">
    <property type="component" value="Unassembled WGS sequence"/>
</dbReference>